<dbReference type="InterPro" id="IPR010985">
    <property type="entry name" value="Ribbon_hlx_hlx"/>
</dbReference>
<evidence type="ECO:0000313" key="2">
    <source>
        <dbReference type="EMBL" id="WRL48161.1"/>
    </source>
</evidence>
<dbReference type="RefSeq" id="WP_407280503.1">
    <property type="nucleotide sequence ID" value="NZ_CP141259.1"/>
</dbReference>
<reference evidence="2 3" key="1">
    <citation type="submission" date="2023-12" db="EMBL/GenBank/DDBJ databases">
        <title>A. evansii MAY27, complete genome.</title>
        <authorList>
            <person name="Wang Y."/>
        </authorList>
    </citation>
    <scope>NUCLEOTIDE SEQUENCE [LARGE SCALE GENOMIC DNA]</scope>
    <source>
        <strain evidence="2 3">MAY27</strain>
    </source>
</reference>
<evidence type="ECO:0000259" key="1">
    <source>
        <dbReference type="Pfam" id="PF01402"/>
    </source>
</evidence>
<accession>A0ABZ1AU64</accession>
<organism evidence="2 3">
    <name type="scientific">Aromatoleum evansii</name>
    <name type="common">Azoarcus evansii</name>
    <dbReference type="NCBI Taxonomy" id="59406"/>
    <lineage>
        <taxon>Bacteria</taxon>
        <taxon>Pseudomonadati</taxon>
        <taxon>Pseudomonadota</taxon>
        <taxon>Betaproteobacteria</taxon>
        <taxon>Rhodocyclales</taxon>
        <taxon>Rhodocyclaceae</taxon>
        <taxon>Aromatoleum</taxon>
    </lineage>
</organism>
<dbReference type="Pfam" id="PF01402">
    <property type="entry name" value="RHH_1"/>
    <property type="match status" value="1"/>
</dbReference>
<proteinExistence type="predicted"/>
<dbReference type="CDD" id="cd21631">
    <property type="entry name" value="RHH_CopG_NikR-like"/>
    <property type="match status" value="1"/>
</dbReference>
<evidence type="ECO:0000313" key="3">
    <source>
        <dbReference type="Proteomes" id="UP001626593"/>
    </source>
</evidence>
<gene>
    <name evidence="2" type="ORF">U5817_08990</name>
</gene>
<protein>
    <submittedName>
        <fullName evidence="2">Ribbon-helix-helix domain-containing protein</fullName>
    </submittedName>
</protein>
<keyword evidence="3" id="KW-1185">Reference proteome</keyword>
<name>A0ABZ1AU64_AROEV</name>
<dbReference type="Proteomes" id="UP001626593">
    <property type="component" value="Chromosome"/>
</dbReference>
<feature type="domain" description="Ribbon-helix-helix protein CopG" evidence="1">
    <location>
        <begin position="3"/>
        <end position="40"/>
    </location>
</feature>
<dbReference type="EMBL" id="CP141259">
    <property type="protein sequence ID" value="WRL48161.1"/>
    <property type="molecule type" value="Genomic_DNA"/>
</dbReference>
<sequence length="78" mass="8593">MHFNIYLDDDTGARLTEAAKQAGENRNAVIRRAVQEWLARRGTPQWPEAVLSFSGEPEMPAFEAGRAHLGPANADPFA</sequence>
<dbReference type="InterPro" id="IPR002145">
    <property type="entry name" value="CopG"/>
</dbReference>
<dbReference type="SUPFAM" id="SSF47598">
    <property type="entry name" value="Ribbon-helix-helix"/>
    <property type="match status" value="1"/>
</dbReference>